<keyword evidence="3" id="KW-1185">Reference proteome</keyword>
<name>A0A5B7DK77_PORTR</name>
<reference evidence="2 3" key="1">
    <citation type="submission" date="2019-05" db="EMBL/GenBank/DDBJ databases">
        <title>Another draft genome of Portunus trituberculatus and its Hox gene families provides insights of decapod evolution.</title>
        <authorList>
            <person name="Jeong J.-H."/>
            <person name="Song I."/>
            <person name="Kim S."/>
            <person name="Choi T."/>
            <person name="Kim D."/>
            <person name="Ryu S."/>
            <person name="Kim W."/>
        </authorList>
    </citation>
    <scope>NUCLEOTIDE SEQUENCE [LARGE SCALE GENOMIC DNA]</scope>
    <source>
        <tissue evidence="2">Muscle</tissue>
    </source>
</reference>
<dbReference type="Proteomes" id="UP000324222">
    <property type="component" value="Unassembled WGS sequence"/>
</dbReference>
<proteinExistence type="predicted"/>
<dbReference type="AlphaFoldDB" id="A0A5B7DK77"/>
<evidence type="ECO:0000313" key="2">
    <source>
        <dbReference type="EMBL" id="MPC21469.1"/>
    </source>
</evidence>
<comment type="caution">
    <text evidence="2">The sequence shown here is derived from an EMBL/GenBank/DDBJ whole genome shotgun (WGS) entry which is preliminary data.</text>
</comment>
<feature type="region of interest" description="Disordered" evidence="1">
    <location>
        <begin position="82"/>
        <end position="103"/>
    </location>
</feature>
<evidence type="ECO:0000313" key="3">
    <source>
        <dbReference type="Proteomes" id="UP000324222"/>
    </source>
</evidence>
<evidence type="ECO:0000256" key="1">
    <source>
        <dbReference type="SAM" id="MobiDB-lite"/>
    </source>
</evidence>
<sequence length="103" mass="11557">MSQKGEPVLLTVHQTLDSWQGLFQSPQQQVSIHLGNTWDLSSCNISSDKNAQSWPKTEARRKVVVVGGRRCHVQGTAARRSLSLHDPPTYPHHMPNTTHYSSQ</sequence>
<dbReference type="EMBL" id="VSRR010000979">
    <property type="protein sequence ID" value="MPC21469.1"/>
    <property type="molecule type" value="Genomic_DNA"/>
</dbReference>
<gene>
    <name evidence="2" type="ORF">E2C01_014460</name>
</gene>
<protein>
    <submittedName>
        <fullName evidence="2">Uncharacterized protein</fullName>
    </submittedName>
</protein>
<organism evidence="2 3">
    <name type="scientific">Portunus trituberculatus</name>
    <name type="common">Swimming crab</name>
    <name type="synonym">Neptunus trituberculatus</name>
    <dbReference type="NCBI Taxonomy" id="210409"/>
    <lineage>
        <taxon>Eukaryota</taxon>
        <taxon>Metazoa</taxon>
        <taxon>Ecdysozoa</taxon>
        <taxon>Arthropoda</taxon>
        <taxon>Crustacea</taxon>
        <taxon>Multicrustacea</taxon>
        <taxon>Malacostraca</taxon>
        <taxon>Eumalacostraca</taxon>
        <taxon>Eucarida</taxon>
        <taxon>Decapoda</taxon>
        <taxon>Pleocyemata</taxon>
        <taxon>Brachyura</taxon>
        <taxon>Eubrachyura</taxon>
        <taxon>Portunoidea</taxon>
        <taxon>Portunidae</taxon>
        <taxon>Portuninae</taxon>
        <taxon>Portunus</taxon>
    </lineage>
</organism>
<accession>A0A5B7DK77</accession>